<dbReference type="GO" id="GO:0009401">
    <property type="term" value="P:phosphoenolpyruvate-dependent sugar phosphotransferase system"/>
    <property type="evidence" value="ECO:0007669"/>
    <property type="project" value="UniProtKB-KW"/>
</dbReference>
<organism evidence="6 8">
    <name type="scientific">Holdemanella biformis</name>
    <dbReference type="NCBI Taxonomy" id="1735"/>
    <lineage>
        <taxon>Bacteria</taxon>
        <taxon>Bacillati</taxon>
        <taxon>Bacillota</taxon>
        <taxon>Erysipelotrichia</taxon>
        <taxon>Erysipelotrichales</taxon>
        <taxon>Erysipelotrichaceae</taxon>
        <taxon>Holdemanella</taxon>
    </lineage>
</organism>
<name>A0A395WA64_9FIRM</name>
<evidence type="ECO:0000256" key="4">
    <source>
        <dbReference type="ARBA" id="ARBA00022683"/>
    </source>
</evidence>
<proteinExistence type="predicted"/>
<reference evidence="8 9" key="1">
    <citation type="submission" date="2018-08" db="EMBL/GenBank/DDBJ databases">
        <title>A genome reference for cultivated species of the human gut microbiota.</title>
        <authorList>
            <person name="Zou Y."/>
            <person name="Xue W."/>
            <person name="Luo G."/>
        </authorList>
    </citation>
    <scope>NUCLEOTIDE SEQUENCE [LARGE SCALE GENOMIC DNA]</scope>
    <source>
        <strain evidence="7 9">AF10-31</strain>
        <strain evidence="6 8">AF15-20</strain>
    </source>
</reference>
<dbReference type="EMBL" id="QSAT01000005">
    <property type="protein sequence ID" value="RGW76262.1"/>
    <property type="molecule type" value="Genomic_DNA"/>
</dbReference>
<evidence type="ECO:0000313" key="8">
    <source>
        <dbReference type="Proteomes" id="UP000265489"/>
    </source>
</evidence>
<evidence type="ECO:0000256" key="1">
    <source>
        <dbReference type="ARBA" id="ARBA00022448"/>
    </source>
</evidence>
<dbReference type="PANTHER" id="PTHR34382:SF7">
    <property type="entry name" value="PTS SYSTEM N,N'-DIACETYLCHITOBIOSE-SPECIFIC EIIA COMPONENT"/>
    <property type="match status" value="1"/>
</dbReference>
<accession>A0A395WA64</accession>
<comment type="caution">
    <text evidence="6">The sequence shown here is derived from an EMBL/GenBank/DDBJ whole genome shotgun (WGS) entry which is preliminary data.</text>
</comment>
<dbReference type="Gene3D" id="1.20.58.80">
    <property type="entry name" value="Phosphotransferase system, lactose/cellobiose-type IIA subunit"/>
    <property type="match status" value="1"/>
</dbReference>
<dbReference type="PROSITE" id="PS51095">
    <property type="entry name" value="PTS_EIIA_TYPE_3"/>
    <property type="match status" value="1"/>
</dbReference>
<keyword evidence="2" id="KW-0762">Sugar transport</keyword>
<evidence type="ECO:0000256" key="2">
    <source>
        <dbReference type="ARBA" id="ARBA00022597"/>
    </source>
</evidence>
<dbReference type="AlphaFoldDB" id="A0A395WA64"/>
<evidence type="ECO:0000313" key="7">
    <source>
        <dbReference type="EMBL" id="RGW76262.1"/>
    </source>
</evidence>
<evidence type="ECO:0000313" key="9">
    <source>
        <dbReference type="Proteomes" id="UP000284651"/>
    </source>
</evidence>
<dbReference type="GO" id="GO:0016740">
    <property type="term" value="F:transferase activity"/>
    <property type="evidence" value="ECO:0007669"/>
    <property type="project" value="UniProtKB-KW"/>
</dbReference>
<dbReference type="InterPro" id="IPR036542">
    <property type="entry name" value="PTS_IIA_lac/cel_sf"/>
</dbReference>
<dbReference type="Pfam" id="PF02255">
    <property type="entry name" value="PTS_IIA"/>
    <property type="match status" value="1"/>
</dbReference>
<dbReference type="PANTHER" id="PTHR34382">
    <property type="entry name" value="PTS SYSTEM N,N'-DIACETYLCHITOBIOSE-SPECIFIC EIIA COMPONENT"/>
    <property type="match status" value="1"/>
</dbReference>
<dbReference type="Proteomes" id="UP000265489">
    <property type="component" value="Unassembled WGS sequence"/>
</dbReference>
<dbReference type="Proteomes" id="UP000284651">
    <property type="component" value="Unassembled WGS sequence"/>
</dbReference>
<keyword evidence="4" id="KW-0598">Phosphotransferase system</keyword>
<dbReference type="RefSeq" id="WP_118325124.1">
    <property type="nucleotide sequence ID" value="NZ_QRYH01000006.1"/>
</dbReference>
<dbReference type="EMBL" id="QRYQ01000009">
    <property type="protein sequence ID" value="RGU91784.1"/>
    <property type="molecule type" value="Genomic_DNA"/>
</dbReference>
<dbReference type="GeneID" id="66579277"/>
<gene>
    <name evidence="7" type="ORF">DWV56_02550</name>
    <name evidence="6" type="ORF">DWW32_06080</name>
</gene>
<evidence type="ECO:0000313" key="6">
    <source>
        <dbReference type="EMBL" id="RGU91784.1"/>
    </source>
</evidence>
<dbReference type="InterPro" id="IPR003188">
    <property type="entry name" value="PTS_IIA_lac/cel"/>
</dbReference>
<protein>
    <submittedName>
        <fullName evidence="6">PTS lactose/cellobiose transporter subunit IIA</fullName>
    </submittedName>
</protein>
<sequence>MKKEDLQIVAFQMISYAGEAVAAYVEALKLFRAGQIEESRKKYELGNENLNLCHTKQMEVIVKESNGENIPYSLVMTHAQDHYSTAYNLQLLCKIFMDKED</sequence>
<evidence type="ECO:0000256" key="3">
    <source>
        <dbReference type="ARBA" id="ARBA00022679"/>
    </source>
</evidence>
<dbReference type="SUPFAM" id="SSF46973">
    <property type="entry name" value="Enzyme IIa from lactose specific PTS, IIa-lac"/>
    <property type="match status" value="1"/>
</dbReference>
<evidence type="ECO:0000256" key="5">
    <source>
        <dbReference type="PROSITE-ProRule" id="PRU00418"/>
    </source>
</evidence>
<keyword evidence="1" id="KW-0813">Transport</keyword>
<feature type="modified residue" description="Phosphohistidine; by HPr" evidence="5">
    <location>
        <position position="78"/>
    </location>
</feature>
<keyword evidence="3" id="KW-0808">Transferase</keyword>